<evidence type="ECO:0000313" key="3">
    <source>
        <dbReference type="EMBL" id="KUP97883.1"/>
    </source>
</evidence>
<dbReference type="PANTHER" id="PTHR35526:SF3">
    <property type="entry name" value="ANTI-SIGMA-F FACTOR RSBW"/>
    <property type="match status" value="1"/>
</dbReference>
<evidence type="ECO:0000256" key="1">
    <source>
        <dbReference type="ARBA" id="ARBA00022527"/>
    </source>
</evidence>
<sequence length="139" mass="14820">MSTVFTTLPGQPHSVGAARRFVAASLRACPVGVPDEVTEAVELVVSELATNALRHTRTGASGGTFSVRVETTPCRVRGEVHSGALLHRHDTPHVFQADLGGLAEGGRGLALVDQLTTRWGSLPHAHGVYFLLHWPTPRT</sequence>
<dbReference type="InterPro" id="IPR050267">
    <property type="entry name" value="Anti-sigma-factor_SerPK"/>
</dbReference>
<accession>A0A147KKW5</accession>
<dbReference type="Pfam" id="PF13581">
    <property type="entry name" value="HATPase_c_2"/>
    <property type="match status" value="1"/>
</dbReference>
<keyword evidence="1" id="KW-0723">Serine/threonine-protein kinase</keyword>
<dbReference type="Gene3D" id="3.30.565.10">
    <property type="entry name" value="Histidine kinase-like ATPase, C-terminal domain"/>
    <property type="match status" value="1"/>
</dbReference>
<dbReference type="EMBL" id="LGEM01000019">
    <property type="protein sequence ID" value="KUP97883.1"/>
    <property type="molecule type" value="Genomic_DNA"/>
</dbReference>
<feature type="domain" description="Histidine kinase/HSP90-like ATPase" evidence="2">
    <location>
        <begin position="9"/>
        <end position="117"/>
    </location>
</feature>
<dbReference type="PATRIC" id="fig|665004.4.peg.2772"/>
<organism evidence="3 4">
    <name type="scientific">Thermobifida cellulosilytica TB100</name>
    <dbReference type="NCBI Taxonomy" id="665004"/>
    <lineage>
        <taxon>Bacteria</taxon>
        <taxon>Bacillati</taxon>
        <taxon>Actinomycetota</taxon>
        <taxon>Actinomycetes</taxon>
        <taxon>Streptosporangiales</taxon>
        <taxon>Nocardiopsidaceae</taxon>
        <taxon>Thermobifida</taxon>
    </lineage>
</organism>
<keyword evidence="4" id="KW-1185">Reference proteome</keyword>
<dbReference type="RefSeq" id="WP_068756799.1">
    <property type="nucleotide sequence ID" value="NZ_KQ950182.1"/>
</dbReference>
<protein>
    <recommendedName>
        <fullName evidence="2">Histidine kinase/HSP90-like ATPase domain-containing protein</fullName>
    </recommendedName>
</protein>
<proteinExistence type="predicted"/>
<dbReference type="InterPro" id="IPR036890">
    <property type="entry name" value="HATPase_C_sf"/>
</dbReference>
<keyword evidence="1" id="KW-0808">Transferase</keyword>
<evidence type="ECO:0000313" key="4">
    <source>
        <dbReference type="Proteomes" id="UP000074382"/>
    </source>
</evidence>
<dbReference type="CDD" id="cd16936">
    <property type="entry name" value="HATPase_RsbW-like"/>
    <property type="match status" value="1"/>
</dbReference>
<name>A0A147KKW5_THECS</name>
<comment type="caution">
    <text evidence="3">The sequence shown here is derived from an EMBL/GenBank/DDBJ whole genome shotgun (WGS) entry which is preliminary data.</text>
</comment>
<dbReference type="SUPFAM" id="SSF55874">
    <property type="entry name" value="ATPase domain of HSP90 chaperone/DNA topoisomerase II/histidine kinase"/>
    <property type="match status" value="1"/>
</dbReference>
<dbReference type="OrthoDB" id="4304137at2"/>
<keyword evidence="1" id="KW-0418">Kinase</keyword>
<gene>
    <name evidence="3" type="ORF">AC529_04345</name>
</gene>
<dbReference type="PANTHER" id="PTHR35526">
    <property type="entry name" value="ANTI-SIGMA-F FACTOR RSBW-RELATED"/>
    <property type="match status" value="1"/>
</dbReference>
<reference evidence="4" key="1">
    <citation type="journal article" date="2017" name="Acta Aliment.">
        <title>Plant polysaccharide degrading enzyme system of Thermpbifida cellulosilytica TB100 revealed by de novo genome project data.</title>
        <authorList>
            <person name="Toth A."/>
            <person name="Baka E."/>
            <person name="Luzics S."/>
            <person name="Bata-Vidacs I."/>
            <person name="Nagy I."/>
            <person name="Balint B."/>
            <person name="Herceg R."/>
            <person name="Olasz F."/>
            <person name="Wilk T."/>
            <person name="Nagy T."/>
            <person name="Kriszt B."/>
            <person name="Nagy I."/>
            <person name="Kukolya J."/>
        </authorList>
    </citation>
    <scope>NUCLEOTIDE SEQUENCE [LARGE SCALE GENOMIC DNA]</scope>
    <source>
        <strain evidence="4">TB100</strain>
    </source>
</reference>
<dbReference type="GO" id="GO:0004674">
    <property type="term" value="F:protein serine/threonine kinase activity"/>
    <property type="evidence" value="ECO:0007669"/>
    <property type="project" value="UniProtKB-KW"/>
</dbReference>
<evidence type="ECO:0000259" key="2">
    <source>
        <dbReference type="Pfam" id="PF13581"/>
    </source>
</evidence>
<dbReference type="InterPro" id="IPR003594">
    <property type="entry name" value="HATPase_dom"/>
</dbReference>
<dbReference type="Proteomes" id="UP000074382">
    <property type="component" value="Unassembled WGS sequence"/>
</dbReference>
<dbReference type="AlphaFoldDB" id="A0A147KKW5"/>
<dbReference type="STRING" id="665004.AC529_04345"/>